<gene>
    <name evidence="6" type="ORF">G4B88_019288</name>
</gene>
<evidence type="ECO:0000313" key="6">
    <source>
        <dbReference type="EMBL" id="KAF4350159.1"/>
    </source>
</evidence>
<comment type="caution">
    <text evidence="6">The sequence shown here is derived from an EMBL/GenBank/DDBJ whole genome shotgun (WGS) entry which is preliminary data.</text>
</comment>
<dbReference type="FunFam" id="3.40.50.2000:FF:000056">
    <property type="entry name" value="Glycosyltransferase"/>
    <property type="match status" value="1"/>
</dbReference>
<accession>A0A7J6DXH5</accession>
<organism evidence="6 7">
    <name type="scientific">Cannabis sativa</name>
    <name type="common">Hemp</name>
    <name type="synonym">Marijuana</name>
    <dbReference type="NCBI Taxonomy" id="3483"/>
    <lineage>
        <taxon>Eukaryota</taxon>
        <taxon>Viridiplantae</taxon>
        <taxon>Streptophyta</taxon>
        <taxon>Embryophyta</taxon>
        <taxon>Tracheophyta</taxon>
        <taxon>Spermatophyta</taxon>
        <taxon>Magnoliopsida</taxon>
        <taxon>eudicotyledons</taxon>
        <taxon>Gunneridae</taxon>
        <taxon>Pentapetalae</taxon>
        <taxon>rosids</taxon>
        <taxon>fabids</taxon>
        <taxon>Rosales</taxon>
        <taxon>Cannabaceae</taxon>
        <taxon>Cannabis</taxon>
    </lineage>
</organism>
<dbReference type="PANTHER" id="PTHR48048:SF45">
    <property type="entry name" value="GLYCOSYLTRANSFERASE"/>
    <property type="match status" value="1"/>
</dbReference>
<dbReference type="PROSITE" id="PS00375">
    <property type="entry name" value="UDPGT"/>
    <property type="match status" value="1"/>
</dbReference>
<evidence type="ECO:0000256" key="5">
    <source>
        <dbReference type="RuleBase" id="RU362057"/>
    </source>
</evidence>
<dbReference type="EMBL" id="JAATIQ010000609">
    <property type="protein sequence ID" value="KAF4350159.1"/>
    <property type="molecule type" value="Genomic_DNA"/>
</dbReference>
<keyword evidence="3 4" id="KW-0808">Transferase</keyword>
<evidence type="ECO:0000313" key="7">
    <source>
        <dbReference type="Proteomes" id="UP000583929"/>
    </source>
</evidence>
<evidence type="ECO:0000256" key="4">
    <source>
        <dbReference type="RuleBase" id="RU003718"/>
    </source>
</evidence>
<sequence>MNKPDNKELIFIPLPSGIGNVIPMVETAKTLANHHRSLSITVLITTLTSISVPELAAYTENLFAAASEPSQRIKFIDLSKQDGYDSSAETDPGMLESLFIETQKPLVRSVVAELTRSTQVVGFVVDMFCTAMMDVADEFGVPSYVFYASGAAYLGLLFHFQALRDENGVDPTEFANDSVTEFSVPSFLQSVPATSLPEVLVLKDWAPLLLDHTKRTREAKGIIVNSFTELESHALKALSTDSKIPPFYPVGPVIRFSSLCGTTEFADVSKWLDAQPLSSVVFLCFGSMGSFREAQLKEIACALDHSGVRFLWSLRKSPPDTCSNPRDFLPSEFFDRTVERGKVTGWVPQPNVLAHPAIGGFVSHCGWNSILESIWFGVPVATWPVYSEQHLNAFQLVKELGLAVEIKLDYKSYFYRELSDEECVVRGEVIEGGIRCLMEQGSEIRKRVKDLSEKSKIAILKGGSSYSFMDSFINDVIENCT</sequence>
<dbReference type="Gene3D" id="3.40.50.2000">
    <property type="entry name" value="Glycogen Phosphorylase B"/>
    <property type="match status" value="2"/>
</dbReference>
<keyword evidence="7" id="KW-1185">Reference proteome</keyword>
<dbReference type="InterPro" id="IPR050481">
    <property type="entry name" value="UDP-glycosyltransf_plant"/>
</dbReference>
<dbReference type="Proteomes" id="UP000583929">
    <property type="component" value="Unassembled WGS sequence"/>
</dbReference>
<dbReference type="Pfam" id="PF00201">
    <property type="entry name" value="UDPGT"/>
    <property type="match status" value="1"/>
</dbReference>
<dbReference type="InterPro" id="IPR035595">
    <property type="entry name" value="UDP_glycos_trans_CS"/>
</dbReference>
<proteinExistence type="inferred from homology"/>
<dbReference type="GO" id="GO:0035251">
    <property type="term" value="F:UDP-glucosyltransferase activity"/>
    <property type="evidence" value="ECO:0007669"/>
    <property type="project" value="InterPro"/>
</dbReference>
<dbReference type="EC" id="2.4.1.-" evidence="5"/>
<evidence type="ECO:0000256" key="1">
    <source>
        <dbReference type="ARBA" id="ARBA00009995"/>
    </source>
</evidence>
<dbReference type="InterPro" id="IPR002213">
    <property type="entry name" value="UDP_glucos_trans"/>
</dbReference>
<evidence type="ECO:0000256" key="3">
    <source>
        <dbReference type="ARBA" id="ARBA00022679"/>
    </source>
</evidence>
<comment type="similarity">
    <text evidence="1 4">Belongs to the UDP-glycosyltransferase family.</text>
</comment>
<protein>
    <recommendedName>
        <fullName evidence="5">Glycosyltransferase</fullName>
        <ecNumber evidence="5">2.4.1.-</ecNumber>
    </recommendedName>
</protein>
<dbReference type="CDD" id="cd03784">
    <property type="entry name" value="GT1_Gtf-like"/>
    <property type="match status" value="1"/>
</dbReference>
<name>A0A7J6DXH5_CANSA</name>
<evidence type="ECO:0000256" key="2">
    <source>
        <dbReference type="ARBA" id="ARBA00022676"/>
    </source>
</evidence>
<dbReference type="SUPFAM" id="SSF53756">
    <property type="entry name" value="UDP-Glycosyltransferase/glycogen phosphorylase"/>
    <property type="match status" value="1"/>
</dbReference>
<dbReference type="PANTHER" id="PTHR48048">
    <property type="entry name" value="GLYCOSYLTRANSFERASE"/>
    <property type="match status" value="1"/>
</dbReference>
<dbReference type="AlphaFoldDB" id="A0A7J6DXH5"/>
<keyword evidence="2 4" id="KW-0328">Glycosyltransferase</keyword>
<reference evidence="6 7" key="1">
    <citation type="journal article" date="2020" name="bioRxiv">
        <title>Sequence and annotation of 42 cannabis genomes reveals extensive copy number variation in cannabinoid synthesis and pathogen resistance genes.</title>
        <authorList>
            <person name="Mckernan K.J."/>
            <person name="Helbert Y."/>
            <person name="Kane L.T."/>
            <person name="Ebling H."/>
            <person name="Zhang L."/>
            <person name="Liu B."/>
            <person name="Eaton Z."/>
            <person name="Mclaughlin S."/>
            <person name="Kingan S."/>
            <person name="Baybayan P."/>
            <person name="Concepcion G."/>
            <person name="Jordan M."/>
            <person name="Riva A."/>
            <person name="Barbazuk W."/>
            <person name="Harkins T."/>
        </authorList>
    </citation>
    <scope>NUCLEOTIDE SEQUENCE [LARGE SCALE GENOMIC DNA]</scope>
    <source>
        <strain evidence="7">cv. Jamaican Lion 4</strain>
        <tissue evidence="6">Leaf</tissue>
    </source>
</reference>